<evidence type="ECO:0000256" key="5">
    <source>
        <dbReference type="ARBA" id="ARBA00022905"/>
    </source>
</evidence>
<dbReference type="HAMAP" id="MF_00653">
    <property type="entry name" value="PQQ_syn_PqqB"/>
    <property type="match status" value="1"/>
</dbReference>
<evidence type="ECO:0000313" key="9">
    <source>
        <dbReference type="Proteomes" id="UP000011744"/>
    </source>
</evidence>
<comment type="function">
    <text evidence="6">May be involved in the transport of PQQ or its precursor to the periplasm.</text>
</comment>
<dbReference type="STRING" id="1244869.H261_12989"/>
<dbReference type="PANTHER" id="PTHR42663:SF7">
    <property type="entry name" value="COENZYME PQQ SYNTHESIS PROTEIN B"/>
    <property type="match status" value="1"/>
</dbReference>
<evidence type="ECO:0000256" key="3">
    <source>
        <dbReference type="ARBA" id="ARBA00015084"/>
    </source>
</evidence>
<sequence length="309" mass="32560">MMRILVLGAGAGGGFPQWNCGCRLCRRALGGDAATPSRTQSSLAVSADDGRSWVLLNASPDLAAQIKANPALHPPEGRRGSPIAAAVLTNADVDHVAGLLTLREGHRFAIHATSRVVGVLKANAIFNVVNPALAPRVPLALDTETAIQDGDGHPTGLYVTAFSVPGKIALWLEDPRLPDFGSVPEDTVGLHVRNGTGKGFFYIPGCAALPPELTRRLSGAELVVFDGTTWTDDEMITAGFSDKTASRMGHMAMSGALGTIAAFAPLGVKRRVFVHINNTNPVLAADTPERRQAEAEGWEIGFDGMEIDL</sequence>
<reference evidence="8 9" key="1">
    <citation type="journal article" date="2014" name="Genome Announc.">
        <title>Draft Genome Sequence of Magnetospirillum sp. Strain SO-1, a Freshwater Magnetotactic Bacterium Isolated from the Ol'khovka River, Russia.</title>
        <authorList>
            <person name="Grouzdev D.S."/>
            <person name="Dziuba M.V."/>
            <person name="Sukhacheva M.S."/>
            <person name="Mardanov A.V."/>
            <person name="Beletskiy A.V."/>
            <person name="Kuznetsov B.B."/>
            <person name="Skryabin K.G."/>
        </authorList>
    </citation>
    <scope>NUCLEOTIDE SEQUENCE [LARGE SCALE GENOMIC DNA]</scope>
    <source>
        <strain evidence="8 9">SO-1</strain>
    </source>
</reference>
<dbReference type="eggNOG" id="COG1235">
    <property type="taxonomic scope" value="Bacteria"/>
</dbReference>
<evidence type="ECO:0000256" key="4">
    <source>
        <dbReference type="ARBA" id="ARBA00022448"/>
    </source>
</evidence>
<comment type="caution">
    <text evidence="8">The sequence shown here is derived from an EMBL/GenBank/DDBJ whole genome shotgun (WGS) entry which is preliminary data.</text>
</comment>
<dbReference type="PATRIC" id="fig|1244869.3.peg.2621"/>
<dbReference type="InterPro" id="IPR001279">
    <property type="entry name" value="Metallo-B-lactamas"/>
</dbReference>
<feature type="domain" description="Metallo-beta-lactamase" evidence="7">
    <location>
        <begin position="53"/>
        <end position="276"/>
    </location>
</feature>
<dbReference type="SUPFAM" id="SSF56281">
    <property type="entry name" value="Metallo-hydrolase/oxidoreductase"/>
    <property type="match status" value="1"/>
</dbReference>
<dbReference type="RefSeq" id="WP_008618137.1">
    <property type="nucleotide sequence ID" value="NZ_AONQ01000033.1"/>
</dbReference>
<evidence type="ECO:0000256" key="6">
    <source>
        <dbReference type="HAMAP-Rule" id="MF_00653"/>
    </source>
</evidence>
<name>M2Z583_9PROT</name>
<dbReference type="UniPathway" id="UPA00539"/>
<dbReference type="Pfam" id="PF12706">
    <property type="entry name" value="Lactamase_B_2"/>
    <property type="match status" value="1"/>
</dbReference>
<dbReference type="Gene3D" id="3.60.15.10">
    <property type="entry name" value="Ribonuclease Z/Hydroxyacylglutathione hydrolase-like"/>
    <property type="match status" value="1"/>
</dbReference>
<dbReference type="EMBL" id="AONQ01000033">
    <property type="protein sequence ID" value="EME69480.1"/>
    <property type="molecule type" value="Genomic_DNA"/>
</dbReference>
<evidence type="ECO:0000259" key="7">
    <source>
        <dbReference type="Pfam" id="PF12706"/>
    </source>
</evidence>
<proteinExistence type="inferred from homology"/>
<keyword evidence="9" id="KW-1185">Reference proteome</keyword>
<keyword evidence="5 6" id="KW-0884">PQQ biosynthesis</keyword>
<comment type="similarity">
    <text evidence="2 6">Belongs to the PqqB family.</text>
</comment>
<comment type="pathway">
    <text evidence="1 6">Cofactor biosynthesis; pyrroloquinoline quinone biosynthesis.</text>
</comment>
<evidence type="ECO:0000313" key="8">
    <source>
        <dbReference type="EMBL" id="EME69480.1"/>
    </source>
</evidence>
<accession>M2Z583</accession>
<organism evidence="8 9">
    <name type="scientific">Paramagnetospirillum caucaseum</name>
    <dbReference type="NCBI Taxonomy" id="1244869"/>
    <lineage>
        <taxon>Bacteria</taxon>
        <taxon>Pseudomonadati</taxon>
        <taxon>Pseudomonadota</taxon>
        <taxon>Alphaproteobacteria</taxon>
        <taxon>Rhodospirillales</taxon>
        <taxon>Magnetospirillaceae</taxon>
        <taxon>Paramagnetospirillum</taxon>
    </lineage>
</organism>
<keyword evidence="4 6" id="KW-0813">Transport</keyword>
<dbReference type="Proteomes" id="UP000011744">
    <property type="component" value="Unassembled WGS sequence"/>
</dbReference>
<dbReference type="OrthoDB" id="9778305at2"/>
<dbReference type="NCBIfam" id="TIGR02108">
    <property type="entry name" value="PQQ_syn_pqqB"/>
    <property type="match status" value="1"/>
</dbReference>
<evidence type="ECO:0000256" key="2">
    <source>
        <dbReference type="ARBA" id="ARBA00008481"/>
    </source>
</evidence>
<gene>
    <name evidence="6" type="primary">pqqB</name>
    <name evidence="8" type="ORF">H261_12989</name>
</gene>
<dbReference type="AlphaFoldDB" id="M2Z583"/>
<evidence type="ECO:0000256" key="1">
    <source>
        <dbReference type="ARBA" id="ARBA00004886"/>
    </source>
</evidence>
<dbReference type="InterPro" id="IPR036866">
    <property type="entry name" value="RibonucZ/Hydroxyglut_hydro"/>
</dbReference>
<dbReference type="PANTHER" id="PTHR42663">
    <property type="entry name" value="HYDROLASE C777.06C-RELATED-RELATED"/>
    <property type="match status" value="1"/>
</dbReference>
<dbReference type="GO" id="GO:0018189">
    <property type="term" value="P:pyrroloquinoline quinone biosynthetic process"/>
    <property type="evidence" value="ECO:0007669"/>
    <property type="project" value="UniProtKB-UniRule"/>
</dbReference>
<protein>
    <recommendedName>
        <fullName evidence="3 6">Coenzyme PQQ synthesis protein B</fullName>
    </recommendedName>
    <alternativeName>
        <fullName evidence="6">Pyrroloquinoline quinone biosynthesis protein B</fullName>
    </alternativeName>
</protein>
<dbReference type="InterPro" id="IPR011842">
    <property type="entry name" value="PQQ_synth_PqqB"/>
</dbReference>